<organism evidence="3 4">
    <name type="scientific">Halomonas salipaludis</name>
    <dbReference type="NCBI Taxonomy" id="2032625"/>
    <lineage>
        <taxon>Bacteria</taxon>
        <taxon>Pseudomonadati</taxon>
        <taxon>Pseudomonadota</taxon>
        <taxon>Gammaproteobacteria</taxon>
        <taxon>Oceanospirillales</taxon>
        <taxon>Halomonadaceae</taxon>
        <taxon>Halomonas</taxon>
    </lineage>
</organism>
<proteinExistence type="predicted"/>
<evidence type="ECO:0000256" key="1">
    <source>
        <dbReference type="ARBA" id="ARBA00022801"/>
    </source>
</evidence>
<evidence type="ECO:0000313" key="3">
    <source>
        <dbReference type="EMBL" id="PAU77209.1"/>
    </source>
</evidence>
<reference evidence="3 4" key="1">
    <citation type="submission" date="2017-08" db="EMBL/GenBank/DDBJ databases">
        <title>Halomonas alkalisoli sp. nov., isolated from saline alkaline soil.</title>
        <authorList>
            <person name="Wang D."/>
            <person name="Zhang G."/>
        </authorList>
    </citation>
    <scope>NUCLEOTIDE SEQUENCE [LARGE SCALE GENOMIC DNA]</scope>
    <source>
        <strain evidence="3 4">WRN001</strain>
    </source>
</reference>
<keyword evidence="1" id="KW-0378">Hydrolase</keyword>
<dbReference type="InterPro" id="IPR050272">
    <property type="entry name" value="Isochorismatase-like_hydrls"/>
</dbReference>
<dbReference type="AlphaFoldDB" id="A0A2A2EXV7"/>
<dbReference type="InterPro" id="IPR000868">
    <property type="entry name" value="Isochorismatase-like_dom"/>
</dbReference>
<dbReference type="Proteomes" id="UP000217771">
    <property type="component" value="Unassembled WGS sequence"/>
</dbReference>
<dbReference type="Gene3D" id="3.40.50.850">
    <property type="entry name" value="Isochorismatase-like"/>
    <property type="match status" value="1"/>
</dbReference>
<accession>A0A2A2EXV7</accession>
<dbReference type="EMBL" id="NSKB01000003">
    <property type="protein sequence ID" value="PAU77209.1"/>
    <property type="molecule type" value="Genomic_DNA"/>
</dbReference>
<dbReference type="CDD" id="cd00431">
    <property type="entry name" value="cysteine_hydrolases"/>
    <property type="match status" value="1"/>
</dbReference>
<evidence type="ECO:0000259" key="2">
    <source>
        <dbReference type="Pfam" id="PF00857"/>
    </source>
</evidence>
<dbReference type="Pfam" id="PF00857">
    <property type="entry name" value="Isochorismatase"/>
    <property type="match status" value="1"/>
</dbReference>
<name>A0A2A2EXV7_9GAMM</name>
<comment type="caution">
    <text evidence="3">The sequence shown here is derived from an EMBL/GenBank/DDBJ whole genome shotgun (WGS) entry which is preliminary data.</text>
</comment>
<dbReference type="RefSeq" id="WP_095620382.1">
    <property type="nucleotide sequence ID" value="NZ_NSKB01000003.1"/>
</dbReference>
<protein>
    <submittedName>
        <fullName evidence="3">Isochorismatase</fullName>
    </submittedName>
</protein>
<dbReference type="PANTHER" id="PTHR43540">
    <property type="entry name" value="PEROXYUREIDOACRYLATE/UREIDOACRYLATE AMIDOHYDROLASE-RELATED"/>
    <property type="match status" value="1"/>
</dbReference>
<dbReference type="PANTHER" id="PTHR43540:SF1">
    <property type="entry name" value="ISOCHORISMATASE HYDROLASE"/>
    <property type="match status" value="1"/>
</dbReference>
<dbReference type="InterPro" id="IPR036380">
    <property type="entry name" value="Isochorismatase-like_sf"/>
</dbReference>
<sequence length="224" mass="25021">MKPIDNIEPPAPERREASLKKSKSAILIIDMQNMECGKHLRQNAEVIGSPESKKKHYFTTLNRTVIPNIRWLIDTARHNHVEVIYTVIESLTIDGRDRSLDYKISGLHAPKGSWEAQVIDELTPQANEIVIAKTSCSVFNSTNIHYVLRNLDIEQLVVAGVVSEQCVESAIRDAADLGYLVTMVTDACATYSEAQQQSTINRMVGHYARGMTTVALIDEIKDLS</sequence>
<dbReference type="SUPFAM" id="SSF52499">
    <property type="entry name" value="Isochorismatase-like hydrolases"/>
    <property type="match status" value="1"/>
</dbReference>
<dbReference type="OrthoDB" id="9807387at2"/>
<gene>
    <name evidence="3" type="ORF">CK498_08135</name>
</gene>
<keyword evidence="4" id="KW-1185">Reference proteome</keyword>
<evidence type="ECO:0000313" key="4">
    <source>
        <dbReference type="Proteomes" id="UP000217771"/>
    </source>
</evidence>
<feature type="domain" description="Isochorismatase-like" evidence="2">
    <location>
        <begin position="24"/>
        <end position="212"/>
    </location>
</feature>
<dbReference type="GO" id="GO:0016787">
    <property type="term" value="F:hydrolase activity"/>
    <property type="evidence" value="ECO:0007669"/>
    <property type="project" value="UniProtKB-KW"/>
</dbReference>